<evidence type="ECO:0000313" key="2">
    <source>
        <dbReference type="EMBL" id="QJA87653.1"/>
    </source>
</evidence>
<dbReference type="Pfam" id="PF12705">
    <property type="entry name" value="PDDEXK_1"/>
    <property type="match status" value="1"/>
</dbReference>
<proteinExistence type="predicted"/>
<accession>A0A6M3KZH1</accession>
<reference evidence="2" key="1">
    <citation type="submission" date="2020-03" db="EMBL/GenBank/DDBJ databases">
        <title>The deep terrestrial virosphere.</title>
        <authorList>
            <person name="Holmfeldt K."/>
            <person name="Nilsson E."/>
            <person name="Simone D."/>
            <person name="Lopez-Fernandez M."/>
            <person name="Wu X."/>
            <person name="de Brujin I."/>
            <person name="Lundin D."/>
            <person name="Andersson A."/>
            <person name="Bertilsson S."/>
            <person name="Dopson M."/>
        </authorList>
    </citation>
    <scope>NUCLEOTIDE SEQUENCE</scope>
    <source>
        <strain evidence="2">MM415B02924</strain>
    </source>
</reference>
<organism evidence="2">
    <name type="scientific">viral metagenome</name>
    <dbReference type="NCBI Taxonomy" id="1070528"/>
    <lineage>
        <taxon>unclassified sequences</taxon>
        <taxon>metagenomes</taxon>
        <taxon>organismal metagenomes</taxon>
    </lineage>
</organism>
<gene>
    <name evidence="2" type="ORF">MM415B02924_0005</name>
</gene>
<dbReference type="EMBL" id="MT142724">
    <property type="protein sequence ID" value="QJA87653.1"/>
    <property type="molecule type" value="Genomic_DNA"/>
</dbReference>
<evidence type="ECO:0000259" key="1">
    <source>
        <dbReference type="Pfam" id="PF12705"/>
    </source>
</evidence>
<protein>
    <submittedName>
        <fullName evidence="2">Putative PD-(D/E)XK nuclease superfamily protein</fullName>
    </submittedName>
</protein>
<feature type="domain" description="PD-(D/E)XK endonuclease-like" evidence="1">
    <location>
        <begin position="13"/>
        <end position="280"/>
    </location>
</feature>
<sequence length="320" mass="38407">MILPFNENKLDSSKLKDFKRCPRLFFYSHVLGWRSQTPNIHLEFGSAWHEAMEHLLLNGYGNDSIIAAFDKFLIRYREAFPPETDGMFKRKTPDNAFLVLSKYATYPPYQRDFDNYKTLYTEIAGSVAVDEKRTLFFRQDSILEHKKTGHIISREHKTGSRTWMWEEQFLLDAQVGTYNHVLYCLFPKELVSGVEVNGSFFLDRKSEPKSEDIFRRFLIRRNEDQMQVWIDTTRYYMWQIEMEYELLNDAKEDDYTLRCFPLRDTSCMDYSRMCEYHDFCMAWPNPLRKCFEPPLGFVQRYWDPTEGPAKQTFKFETKEY</sequence>
<dbReference type="InterPro" id="IPR038726">
    <property type="entry name" value="PDDEXK_AddAB-type"/>
</dbReference>
<dbReference type="AlphaFoldDB" id="A0A6M3KZH1"/>
<name>A0A6M3KZH1_9ZZZZ</name>